<reference evidence="2" key="1">
    <citation type="journal article" date="2022" name="bioRxiv">
        <title>Sequencing and chromosome-scale assembly of the giantPleurodeles waltlgenome.</title>
        <authorList>
            <person name="Brown T."/>
            <person name="Elewa A."/>
            <person name="Iarovenko S."/>
            <person name="Subramanian E."/>
            <person name="Araus A.J."/>
            <person name="Petzold A."/>
            <person name="Susuki M."/>
            <person name="Suzuki K.-i.T."/>
            <person name="Hayashi T."/>
            <person name="Toyoda A."/>
            <person name="Oliveira C."/>
            <person name="Osipova E."/>
            <person name="Leigh N.D."/>
            <person name="Simon A."/>
            <person name="Yun M.H."/>
        </authorList>
    </citation>
    <scope>NUCLEOTIDE SEQUENCE</scope>
    <source>
        <strain evidence="2">20211129_DDA</strain>
        <tissue evidence="2">Liver</tissue>
    </source>
</reference>
<evidence type="ECO:0000313" key="2">
    <source>
        <dbReference type="EMBL" id="KAJ1110719.1"/>
    </source>
</evidence>
<evidence type="ECO:0000313" key="3">
    <source>
        <dbReference type="Proteomes" id="UP001066276"/>
    </source>
</evidence>
<dbReference type="AlphaFoldDB" id="A0AAV7N7Q4"/>
<accession>A0AAV7N7Q4</accession>
<dbReference type="Proteomes" id="UP001066276">
    <property type="component" value="Chromosome 9"/>
</dbReference>
<organism evidence="2 3">
    <name type="scientific">Pleurodeles waltl</name>
    <name type="common">Iberian ribbed newt</name>
    <dbReference type="NCBI Taxonomy" id="8319"/>
    <lineage>
        <taxon>Eukaryota</taxon>
        <taxon>Metazoa</taxon>
        <taxon>Chordata</taxon>
        <taxon>Craniata</taxon>
        <taxon>Vertebrata</taxon>
        <taxon>Euteleostomi</taxon>
        <taxon>Amphibia</taxon>
        <taxon>Batrachia</taxon>
        <taxon>Caudata</taxon>
        <taxon>Salamandroidea</taxon>
        <taxon>Salamandridae</taxon>
        <taxon>Pleurodelinae</taxon>
        <taxon>Pleurodeles</taxon>
    </lineage>
</organism>
<feature type="region of interest" description="Disordered" evidence="1">
    <location>
        <begin position="83"/>
        <end position="175"/>
    </location>
</feature>
<name>A0AAV7N7Q4_PLEWA</name>
<feature type="region of interest" description="Disordered" evidence="1">
    <location>
        <begin position="307"/>
        <end position="327"/>
    </location>
</feature>
<proteinExistence type="predicted"/>
<protein>
    <submittedName>
        <fullName evidence="2">Uncharacterized protein</fullName>
    </submittedName>
</protein>
<evidence type="ECO:0000256" key="1">
    <source>
        <dbReference type="SAM" id="MobiDB-lite"/>
    </source>
</evidence>
<gene>
    <name evidence="2" type="ORF">NDU88_008067</name>
</gene>
<dbReference type="EMBL" id="JANPWB010000013">
    <property type="protein sequence ID" value="KAJ1110719.1"/>
    <property type="molecule type" value="Genomic_DNA"/>
</dbReference>
<keyword evidence="3" id="KW-1185">Reference proteome</keyword>
<feature type="compositionally biased region" description="Pro residues" evidence="1">
    <location>
        <begin position="155"/>
        <end position="166"/>
    </location>
</feature>
<comment type="caution">
    <text evidence="2">The sequence shown here is derived from an EMBL/GenBank/DDBJ whole genome shotgun (WGS) entry which is preliminary data.</text>
</comment>
<sequence length="327" mass="35168">MYCVCDGLTVRDGEYACPLCPEETETCGKGKQRNQLDEADACLVVCHCRRTSFAERTDTEQQARGEATTLEMRRSHDAQEWALTSEVEEEEGQQPIPARRPRILISSEDVISSTKGELCQGGTTRAPETPSGKKDLVPTECLLAAGKDSASSPPTSSPVPPPPSMPAHPSVSQRKSLVPMAPSPCLVASQEVSRKLGALCAGQQATIDAIADLRSVVCSTIAQCFDRLDALLTDQHREVTCLLSSLAATMAFPQTPHSSPSVSIISPACSIKGHLFSRSVEEMQEPQIYVSTTVMEDAEVQVVKVGEYSDKEEELGSSTSKGSREVP</sequence>